<keyword evidence="2" id="KW-1185">Reference proteome</keyword>
<comment type="caution">
    <text evidence="1">The sequence shown here is derived from an EMBL/GenBank/DDBJ whole genome shotgun (WGS) entry which is preliminary data.</text>
</comment>
<name>A0ABD0QHC3_CIRMR</name>
<evidence type="ECO:0000313" key="2">
    <source>
        <dbReference type="Proteomes" id="UP001529510"/>
    </source>
</evidence>
<proteinExistence type="predicted"/>
<evidence type="ECO:0000313" key="1">
    <source>
        <dbReference type="EMBL" id="KAL0184441.1"/>
    </source>
</evidence>
<reference evidence="1 2" key="1">
    <citation type="submission" date="2024-05" db="EMBL/GenBank/DDBJ databases">
        <title>Genome sequencing and assembly of Indian major carp, Cirrhinus mrigala (Hamilton, 1822).</title>
        <authorList>
            <person name="Mohindra V."/>
            <person name="Chowdhury L.M."/>
            <person name="Lal K."/>
            <person name="Jena J.K."/>
        </authorList>
    </citation>
    <scope>NUCLEOTIDE SEQUENCE [LARGE SCALE GENOMIC DNA]</scope>
    <source>
        <strain evidence="1">CM1030</strain>
        <tissue evidence="1">Blood</tissue>
    </source>
</reference>
<accession>A0ABD0QHC3</accession>
<gene>
    <name evidence="1" type="ORF">M9458_020137</name>
</gene>
<organism evidence="1 2">
    <name type="scientific">Cirrhinus mrigala</name>
    <name type="common">Mrigala</name>
    <dbReference type="NCBI Taxonomy" id="683832"/>
    <lineage>
        <taxon>Eukaryota</taxon>
        <taxon>Metazoa</taxon>
        <taxon>Chordata</taxon>
        <taxon>Craniata</taxon>
        <taxon>Vertebrata</taxon>
        <taxon>Euteleostomi</taxon>
        <taxon>Actinopterygii</taxon>
        <taxon>Neopterygii</taxon>
        <taxon>Teleostei</taxon>
        <taxon>Ostariophysi</taxon>
        <taxon>Cypriniformes</taxon>
        <taxon>Cyprinidae</taxon>
        <taxon>Labeoninae</taxon>
        <taxon>Labeonini</taxon>
        <taxon>Cirrhinus</taxon>
    </lineage>
</organism>
<feature type="non-terminal residue" evidence="1">
    <location>
        <position position="52"/>
    </location>
</feature>
<protein>
    <submittedName>
        <fullName evidence="1">Uncharacterized protein</fullName>
    </submittedName>
</protein>
<dbReference type="AlphaFoldDB" id="A0ABD0QHC3"/>
<dbReference type="Proteomes" id="UP001529510">
    <property type="component" value="Unassembled WGS sequence"/>
</dbReference>
<dbReference type="EMBL" id="JAMKFB020000009">
    <property type="protein sequence ID" value="KAL0184441.1"/>
    <property type="molecule type" value="Genomic_DNA"/>
</dbReference>
<sequence>MTECVNEAVDSTVKQAPPVSAASMSAFDPLKNQEEVNKNVISAFGLSEEPAQ</sequence>